<organism evidence="2 3">
    <name type="scientific">Tenacibaculum finnmarkense genomovar finnmarkense</name>
    <dbReference type="NCBI Taxonomy" id="1458503"/>
    <lineage>
        <taxon>Bacteria</taxon>
        <taxon>Pseudomonadati</taxon>
        <taxon>Bacteroidota</taxon>
        <taxon>Flavobacteriia</taxon>
        <taxon>Flavobacteriales</taxon>
        <taxon>Flavobacteriaceae</taxon>
        <taxon>Tenacibaculum</taxon>
        <taxon>Tenacibaculum finnmarkense</taxon>
    </lineage>
</organism>
<evidence type="ECO:0008006" key="4">
    <source>
        <dbReference type="Google" id="ProtNLM"/>
    </source>
</evidence>
<evidence type="ECO:0000313" key="2">
    <source>
        <dbReference type="EMBL" id="MBE7694824.1"/>
    </source>
</evidence>
<dbReference type="EMBL" id="WXXV01000005">
    <property type="protein sequence ID" value="MBE7694824.1"/>
    <property type="molecule type" value="Genomic_DNA"/>
</dbReference>
<feature type="coiled-coil region" evidence="1">
    <location>
        <begin position="288"/>
        <end position="393"/>
    </location>
</feature>
<sequence length="549" mass="65742">MIKIKKEKQEESDWAHSEKYQKEIHISNAESGLKGYRCLGCGAQMIANIQRKDPTKKSYFRHHASNVIKEKPECIKASRVYREKIAKAIINRLKYVETPKLYKFPQENKEELLPMLIQEKETIKASYTKSELTFYEDKDCVVDWGSNIDLAVEDRELLIRPDVTFFNKEDKPILFIEFIVKNKITPEKYIKLSRIGINTVQIKIPTKSEAEIEKALQSSKNYKWVYNEKEANTKYIPVSRGNTENLPQINENERIFFEESFKCRQSEINELIRSIKKCLRSEQYSGIEHQLNAQIQAVERNSERERQELGDLEKFHRAEAQARNSEAEDKERERYRRVETRYIELETEYIREKEAIDSTIYIDSRNKYTKDRIENLNKQERDEIDRIREYTEDLRNGRCFDAGEIEEEVCTDFTKGIEFEKSETRRIEQEIQEAESTIEFDVESTIEENRLLEEEERNLQESVFREFIGDINSEEFEIKRIEQEENRFENDVRKQFDIDVKKSPEKLTRRTRGLLEARRFFSIYSDFKCKEKSYREARELFNKGTWKER</sequence>
<evidence type="ECO:0000313" key="3">
    <source>
        <dbReference type="Proteomes" id="UP000806077"/>
    </source>
</evidence>
<proteinExistence type="predicted"/>
<feature type="coiled-coil region" evidence="1">
    <location>
        <begin position="417"/>
        <end position="491"/>
    </location>
</feature>
<gene>
    <name evidence="2" type="ORF">F7645_05220</name>
</gene>
<dbReference type="AlphaFoldDB" id="A0AAP1WFY5"/>
<reference evidence="2 3" key="1">
    <citation type="journal article" date="2020" name="Int. J. Syst. Evol. Microbiol.">
        <title>Tenacibaculum piscium sp. nov., isolated from skin ulcers of sea-farmed fish, and description of Tenacibaculum finnmarkense sp. nov. with subdivision into genomovars finnmarkense and ulcerans.</title>
        <authorList>
            <person name="Olsen A.B."/>
            <person name="Spilsberg B."/>
            <person name="Nilsen H.K."/>
            <person name="Lagesen K."/>
            <person name="Gulla S."/>
            <person name="Avendano-Herrera R."/>
            <person name="Irgang R."/>
            <person name="Duchaud E."/>
            <person name="Colquhoun D.J."/>
        </authorList>
    </citation>
    <scope>NUCLEOTIDE SEQUENCE [LARGE SCALE GENOMIC DNA]</scope>
    <source>
        <strain evidence="2 3">TNO037</strain>
    </source>
</reference>
<comment type="caution">
    <text evidence="2">The sequence shown here is derived from an EMBL/GenBank/DDBJ whole genome shotgun (WGS) entry which is preliminary data.</text>
</comment>
<protein>
    <recommendedName>
        <fullName evidence="4">Competence protein</fullName>
    </recommendedName>
</protein>
<keyword evidence="1" id="KW-0175">Coiled coil</keyword>
<evidence type="ECO:0000256" key="1">
    <source>
        <dbReference type="SAM" id="Coils"/>
    </source>
</evidence>
<name>A0AAP1WFY5_9FLAO</name>
<accession>A0AAP1WFY5</accession>
<dbReference type="RefSeq" id="WP_101956359.1">
    <property type="nucleotide sequence ID" value="NZ_JAJHTL010000004.1"/>
</dbReference>
<keyword evidence="3" id="KW-1185">Reference proteome</keyword>
<dbReference type="Proteomes" id="UP000806077">
    <property type="component" value="Unassembled WGS sequence"/>
</dbReference>